<organism evidence="1">
    <name type="scientific">marine metagenome</name>
    <dbReference type="NCBI Taxonomy" id="408172"/>
    <lineage>
        <taxon>unclassified sequences</taxon>
        <taxon>metagenomes</taxon>
        <taxon>ecological metagenomes</taxon>
    </lineage>
</organism>
<feature type="non-terminal residue" evidence="1">
    <location>
        <position position="1"/>
    </location>
</feature>
<dbReference type="AlphaFoldDB" id="A0A381ZIA6"/>
<dbReference type="SUPFAM" id="SSF53448">
    <property type="entry name" value="Nucleotide-diphospho-sugar transferases"/>
    <property type="match status" value="1"/>
</dbReference>
<dbReference type="InterPro" id="IPR029044">
    <property type="entry name" value="Nucleotide-diphossugar_trans"/>
</dbReference>
<feature type="non-terminal residue" evidence="1">
    <location>
        <position position="131"/>
    </location>
</feature>
<accession>A0A381ZIA6</accession>
<gene>
    <name evidence="1" type="ORF">METZ01_LOCUS141406</name>
</gene>
<dbReference type="EMBL" id="UINC01021300">
    <property type="protein sequence ID" value="SVA88552.1"/>
    <property type="molecule type" value="Genomic_DNA"/>
</dbReference>
<proteinExistence type="predicted"/>
<dbReference type="Gene3D" id="3.90.550.10">
    <property type="entry name" value="Spore Coat Polysaccharide Biosynthesis Protein SpsA, Chain A"/>
    <property type="match status" value="1"/>
</dbReference>
<evidence type="ECO:0000313" key="1">
    <source>
        <dbReference type="EMBL" id="SVA88552.1"/>
    </source>
</evidence>
<evidence type="ECO:0008006" key="2">
    <source>
        <dbReference type="Google" id="ProtNLM"/>
    </source>
</evidence>
<name>A0A381ZIA6_9ZZZZ</name>
<sequence>VFLPCAGIGSRLGELVKNINKGLISVDNRPVISYTIEKFEEDVEIVVALGYKGEYVKQFLEITYPNRIFTFVNVDNYDKKGSGLGHTLLCCKEYLQCEFMFIVNDLIVIGEIPSLQKMAGLNNWVGYSDVK</sequence>
<reference evidence="1" key="1">
    <citation type="submission" date="2018-05" db="EMBL/GenBank/DDBJ databases">
        <authorList>
            <person name="Lanie J.A."/>
            <person name="Ng W.-L."/>
            <person name="Kazmierczak K.M."/>
            <person name="Andrzejewski T.M."/>
            <person name="Davidsen T.M."/>
            <person name="Wayne K.J."/>
            <person name="Tettelin H."/>
            <person name="Glass J.I."/>
            <person name="Rusch D."/>
            <person name="Podicherti R."/>
            <person name="Tsui H.-C.T."/>
            <person name="Winkler M.E."/>
        </authorList>
    </citation>
    <scope>NUCLEOTIDE SEQUENCE</scope>
</reference>
<protein>
    <recommendedName>
        <fullName evidence="2">MobA-like NTP transferase domain-containing protein</fullName>
    </recommendedName>
</protein>